<dbReference type="GeneTree" id="ENSGT01150000287720"/>
<protein>
    <recommendedName>
        <fullName evidence="4">UPAR/Ly6 domain-containing protein</fullName>
    </recommendedName>
</protein>
<dbReference type="InterPro" id="IPR045860">
    <property type="entry name" value="Snake_toxin-like_sf"/>
</dbReference>
<keyword evidence="3" id="KW-1185">Reference proteome</keyword>
<keyword evidence="1" id="KW-0732">Signal</keyword>
<name>A0A3B4WS10_SERLL</name>
<sequence>MKWLDIILYFCTASGLRCFTCVTTNPESCTLISTCPAFFNRCFSLEVSGKKIVKGCQVKELCVKSMDCCEGDLCNSAIPTVPSIILPLVFSAIVTLFL</sequence>
<evidence type="ECO:0008006" key="4">
    <source>
        <dbReference type="Google" id="ProtNLM"/>
    </source>
</evidence>
<accession>A0A3B4WS10</accession>
<dbReference type="SUPFAM" id="SSF57302">
    <property type="entry name" value="Snake toxin-like"/>
    <property type="match status" value="1"/>
</dbReference>
<organism evidence="2 3">
    <name type="scientific">Seriola lalandi dorsalis</name>
    <dbReference type="NCBI Taxonomy" id="1841481"/>
    <lineage>
        <taxon>Eukaryota</taxon>
        <taxon>Metazoa</taxon>
        <taxon>Chordata</taxon>
        <taxon>Craniata</taxon>
        <taxon>Vertebrata</taxon>
        <taxon>Euteleostomi</taxon>
        <taxon>Actinopterygii</taxon>
        <taxon>Neopterygii</taxon>
        <taxon>Teleostei</taxon>
        <taxon>Neoteleostei</taxon>
        <taxon>Acanthomorphata</taxon>
        <taxon>Carangaria</taxon>
        <taxon>Carangiformes</taxon>
        <taxon>Carangidae</taxon>
        <taxon>Seriola</taxon>
    </lineage>
</organism>
<reference evidence="2" key="2">
    <citation type="submission" date="2025-09" db="UniProtKB">
        <authorList>
            <consortium name="Ensembl"/>
        </authorList>
    </citation>
    <scope>IDENTIFICATION</scope>
</reference>
<evidence type="ECO:0000313" key="2">
    <source>
        <dbReference type="Ensembl" id="ENSSLDP00000007051.1"/>
    </source>
</evidence>
<feature type="signal peptide" evidence="1">
    <location>
        <begin position="1"/>
        <end position="18"/>
    </location>
</feature>
<reference evidence="2" key="1">
    <citation type="submission" date="2025-08" db="UniProtKB">
        <authorList>
            <consortium name="Ensembl"/>
        </authorList>
    </citation>
    <scope>IDENTIFICATION</scope>
</reference>
<proteinExistence type="predicted"/>
<dbReference type="Proteomes" id="UP000261360">
    <property type="component" value="Unplaced"/>
</dbReference>
<dbReference type="AlphaFoldDB" id="A0A3B4WS10"/>
<dbReference type="Gene3D" id="2.10.60.10">
    <property type="entry name" value="CD59"/>
    <property type="match status" value="1"/>
</dbReference>
<dbReference type="Ensembl" id="ENSSLDT00000007276.1">
    <property type="protein sequence ID" value="ENSSLDP00000007051.1"/>
    <property type="gene ID" value="ENSSLDG00000005611.1"/>
</dbReference>
<evidence type="ECO:0000313" key="3">
    <source>
        <dbReference type="Proteomes" id="UP000261360"/>
    </source>
</evidence>
<evidence type="ECO:0000256" key="1">
    <source>
        <dbReference type="SAM" id="SignalP"/>
    </source>
</evidence>
<feature type="chain" id="PRO_5017392045" description="UPAR/Ly6 domain-containing protein" evidence="1">
    <location>
        <begin position="19"/>
        <end position="98"/>
    </location>
</feature>